<keyword evidence="3" id="KW-1185">Reference proteome</keyword>
<dbReference type="Proteomes" id="UP000550401">
    <property type="component" value="Unassembled WGS sequence"/>
</dbReference>
<accession>A0A839F0H1</accession>
<dbReference type="InterPro" id="IPR059226">
    <property type="entry name" value="Choice_anch_Q_dom"/>
</dbReference>
<keyword evidence="1" id="KW-0732">Signal</keyword>
<protein>
    <recommendedName>
        <fullName evidence="4">Outer membrane repeat protein</fullName>
    </recommendedName>
</protein>
<dbReference type="EMBL" id="JACGXL010000001">
    <property type="protein sequence ID" value="MBA8886988.1"/>
    <property type="molecule type" value="Genomic_DNA"/>
</dbReference>
<organism evidence="2 3">
    <name type="scientific">Dokdonella fugitiva</name>
    <dbReference type="NCBI Taxonomy" id="328517"/>
    <lineage>
        <taxon>Bacteria</taxon>
        <taxon>Pseudomonadati</taxon>
        <taxon>Pseudomonadota</taxon>
        <taxon>Gammaproteobacteria</taxon>
        <taxon>Lysobacterales</taxon>
        <taxon>Rhodanobacteraceae</taxon>
        <taxon>Dokdonella</taxon>
    </lineage>
</organism>
<reference evidence="2 3" key="1">
    <citation type="submission" date="2020-07" db="EMBL/GenBank/DDBJ databases">
        <title>Genomic Encyclopedia of Type Strains, Phase IV (KMG-V): Genome sequencing to study the core and pangenomes of soil and plant-associated prokaryotes.</title>
        <authorList>
            <person name="Whitman W."/>
        </authorList>
    </citation>
    <scope>NUCLEOTIDE SEQUENCE [LARGE SCALE GENOMIC DNA]</scope>
    <source>
        <strain evidence="2 3">RH2WT43</strain>
    </source>
</reference>
<gene>
    <name evidence="2" type="ORF">FHW12_001179</name>
</gene>
<dbReference type="SUPFAM" id="SSF51126">
    <property type="entry name" value="Pectin lyase-like"/>
    <property type="match status" value="1"/>
</dbReference>
<proteinExistence type="predicted"/>
<dbReference type="AlphaFoldDB" id="A0A839F0H1"/>
<evidence type="ECO:0000256" key="1">
    <source>
        <dbReference type="SAM" id="SignalP"/>
    </source>
</evidence>
<name>A0A839F0H1_9GAMM</name>
<dbReference type="RefSeq" id="WP_182530015.1">
    <property type="nucleotide sequence ID" value="NZ_JACGXL010000001.1"/>
</dbReference>
<sequence length="536" mass="53624">MKRFRQRAADAPRLNALASCLATALALGTSALVPAHAHANVPPPLPASGAHTTAAAPTLSLAERDMVMNTVNGAIRTPPAVPATSIPVTNCNDSGAGSLRDAVNAAVDGDTIDMTALACSTITLTSGAISVGVNNLTVQGPGILSLEVSGNDMYRVFWHLGTGTLTVNDMIVSHGKKYLNDGDIGNAGGACLFSAGSIAMNHAWAKYCDTGSNDVDSPVRGGAVYATGGITMGYSLVTASTAHSSAFEARGGGAYTPGQFFMLRSTVSGNSVSGSVGSGGGVQVGSVRAPGTNGGSAGIKYSSITGNNASTWGGGTYLTGNAAVGRSTISGNQSCRAAGVYFVGSGTVTQPASLYSSTVSSNTALCTTGAGGVQLWNRDSSFKDATIAFNRTQSGGSTKYGVGVRIPNANTIDLQNTIIASNFVDFGGGPLADDIGGGGTITGAANLVYFPSSMVTPGGTILLTDPMLRALASNGGPTATNMPNYGSAVIDVGNNASGVTVDQRGSGHPRILGPAADIGAVEFDLPDSIFANGFEL</sequence>
<dbReference type="NCBIfam" id="NF041518">
    <property type="entry name" value="choice_anch_Q"/>
    <property type="match status" value="1"/>
</dbReference>
<feature type="signal peptide" evidence="1">
    <location>
        <begin position="1"/>
        <end position="39"/>
    </location>
</feature>
<dbReference type="InterPro" id="IPR011050">
    <property type="entry name" value="Pectin_lyase_fold/virulence"/>
</dbReference>
<feature type="chain" id="PRO_5033041324" description="Outer membrane repeat protein" evidence="1">
    <location>
        <begin position="40"/>
        <end position="536"/>
    </location>
</feature>
<comment type="caution">
    <text evidence="2">The sequence shown here is derived from an EMBL/GenBank/DDBJ whole genome shotgun (WGS) entry which is preliminary data.</text>
</comment>
<evidence type="ECO:0000313" key="2">
    <source>
        <dbReference type="EMBL" id="MBA8886988.1"/>
    </source>
</evidence>
<evidence type="ECO:0000313" key="3">
    <source>
        <dbReference type="Proteomes" id="UP000550401"/>
    </source>
</evidence>
<evidence type="ECO:0008006" key="4">
    <source>
        <dbReference type="Google" id="ProtNLM"/>
    </source>
</evidence>